<proteinExistence type="predicted"/>
<dbReference type="Gene3D" id="3.60.130.30">
    <property type="match status" value="1"/>
</dbReference>
<sequence length="322" mass="37135">MKPKTIVIKDCIKEDTISKKEGHFFDESHFDTIIKEDCDVYILDDNKEQKLLLSFRKNVIKPSLCCKAYNALEKEAQKKHNNRGSAAGLLNTKKLPKYVKKTTSKSKFRSYYIGSDGKAKKDHISNYVKSGIIGYFDRYDRNVFNKSNGKKTSKKSIPNIPCRTTKFTKEQVSKWKETLPLIKRANTLFKNMAPKRHSIQLRRAKKTPDFQIKNTAFSTITINYNYRTGTHKDRGDLEEGFGNLIVLEKSECHPGNDAYKGGYLGFPQYKVAVDVRNGDFLAMDVHQWHCNTKITPKVKGKKNYGRLSLVCYLRKNMIKCVY</sequence>
<keyword evidence="3" id="KW-0223">Dioxygenase</keyword>
<keyword evidence="5" id="KW-0408">Iron</keyword>
<keyword evidence="4" id="KW-0560">Oxidoreductase</keyword>
<evidence type="ECO:0000256" key="3">
    <source>
        <dbReference type="ARBA" id="ARBA00022964"/>
    </source>
</evidence>
<dbReference type="GO" id="GO:0046872">
    <property type="term" value="F:metal ion binding"/>
    <property type="evidence" value="ECO:0007669"/>
    <property type="project" value="UniProtKB-KW"/>
</dbReference>
<evidence type="ECO:0000256" key="4">
    <source>
        <dbReference type="ARBA" id="ARBA00023002"/>
    </source>
</evidence>
<evidence type="ECO:0000256" key="2">
    <source>
        <dbReference type="ARBA" id="ARBA00022723"/>
    </source>
</evidence>
<dbReference type="GO" id="GO:0051213">
    <property type="term" value="F:dioxygenase activity"/>
    <property type="evidence" value="ECO:0007669"/>
    <property type="project" value="UniProtKB-KW"/>
</dbReference>
<feature type="domain" description="2OGFeDO JBP1/TET oxygenase" evidence="6">
    <location>
        <begin position="160"/>
        <end position="315"/>
    </location>
</feature>
<evidence type="ECO:0000313" key="7">
    <source>
        <dbReference type="EMBL" id="QHT27936.1"/>
    </source>
</evidence>
<dbReference type="Pfam" id="PF12851">
    <property type="entry name" value="Tet_JBP"/>
    <property type="match status" value="1"/>
</dbReference>
<organism evidence="7">
    <name type="scientific">viral metagenome</name>
    <dbReference type="NCBI Taxonomy" id="1070528"/>
    <lineage>
        <taxon>unclassified sequences</taxon>
        <taxon>metagenomes</taxon>
        <taxon>organismal metagenomes</taxon>
    </lineage>
</organism>
<dbReference type="EMBL" id="MN738846">
    <property type="protein sequence ID" value="QHT27936.1"/>
    <property type="molecule type" value="Genomic_DNA"/>
</dbReference>
<evidence type="ECO:0000259" key="6">
    <source>
        <dbReference type="Pfam" id="PF12851"/>
    </source>
</evidence>
<name>A0A6C0EFI3_9ZZZZ</name>
<keyword evidence="2" id="KW-0479">Metal-binding</keyword>
<comment type="cofactor">
    <cofactor evidence="1">
        <name>Fe(2+)</name>
        <dbReference type="ChEBI" id="CHEBI:29033"/>
    </cofactor>
</comment>
<dbReference type="AlphaFoldDB" id="A0A6C0EFI3"/>
<evidence type="ECO:0000256" key="1">
    <source>
        <dbReference type="ARBA" id="ARBA00001954"/>
    </source>
</evidence>
<accession>A0A6C0EFI3</accession>
<dbReference type="InterPro" id="IPR024779">
    <property type="entry name" value="2OGFeDO_JBP1/TET_oxygenase_dom"/>
</dbReference>
<reference evidence="7" key="1">
    <citation type="journal article" date="2020" name="Nature">
        <title>Giant virus diversity and host interactions through global metagenomics.</title>
        <authorList>
            <person name="Schulz F."/>
            <person name="Roux S."/>
            <person name="Paez-Espino D."/>
            <person name="Jungbluth S."/>
            <person name="Walsh D.A."/>
            <person name="Denef V.J."/>
            <person name="McMahon K.D."/>
            <person name="Konstantinidis K.T."/>
            <person name="Eloe-Fadrosh E.A."/>
            <person name="Kyrpides N.C."/>
            <person name="Woyke T."/>
        </authorList>
    </citation>
    <scope>NUCLEOTIDE SEQUENCE</scope>
    <source>
        <strain evidence="7">GVMAG-M-3300000115-19</strain>
    </source>
</reference>
<protein>
    <recommendedName>
        <fullName evidence="6">2OGFeDO JBP1/TET oxygenase domain-containing protein</fullName>
    </recommendedName>
</protein>
<evidence type="ECO:0000256" key="5">
    <source>
        <dbReference type="ARBA" id="ARBA00023004"/>
    </source>
</evidence>